<keyword evidence="3" id="KW-0804">Transcription</keyword>
<keyword evidence="2" id="KW-0238">DNA-binding</keyword>
<dbReference type="InterPro" id="IPR000835">
    <property type="entry name" value="HTH_MarR-typ"/>
</dbReference>
<sequence>MPPKKLVKFEQDSPGRKLSILHRLSSVYLAGPLSELGIARGSLPFLMKILRCEGIIQEDLTRSLCIDRAATARALQNLEKEGLVSREEDPQDRRKKRVYPTAKIKDLQEDIIDILQAHNEALFAEFDEEEQLQLLNMLDRMTSNMHAKLHGKYGHKE</sequence>
<evidence type="ECO:0000313" key="5">
    <source>
        <dbReference type="EMBL" id="QJT10622.1"/>
    </source>
</evidence>
<accession>A0A6P1ZH21</accession>
<reference evidence="6 7" key="1">
    <citation type="submission" date="2018-06" db="EMBL/GenBank/DDBJ databases">
        <title>Complete genome of Desulfovibrio marinus P48SEP.</title>
        <authorList>
            <person name="Crispim J.S."/>
            <person name="Vidigal P.M.P."/>
            <person name="Silva L.C.F."/>
            <person name="Araujo L.C."/>
            <person name="Laguardia C.N."/>
            <person name="Dias R.S."/>
            <person name="Sousa M.P."/>
            <person name="Paula S.O."/>
            <person name="Silva C."/>
        </authorList>
    </citation>
    <scope>NUCLEOTIDE SEQUENCE [LARGE SCALE GENOMIC DNA]</scope>
    <source>
        <strain evidence="6 7">P48SEP</strain>
    </source>
</reference>
<reference evidence="5 8" key="2">
    <citation type="submission" date="2019-04" db="EMBL/GenBank/DDBJ databases">
        <title>Isolation and culture of sulfate reducing bacteria from the cold seep of the South China Sea.</title>
        <authorList>
            <person name="Sun C."/>
            <person name="Liu R."/>
        </authorList>
    </citation>
    <scope>NUCLEOTIDE SEQUENCE [LARGE SCALE GENOMIC DNA]</scope>
    <source>
        <strain evidence="5 8">CS1</strain>
    </source>
</reference>
<proteinExistence type="predicted"/>
<dbReference type="PANTHER" id="PTHR42756">
    <property type="entry name" value="TRANSCRIPTIONAL REGULATOR, MARR"/>
    <property type="match status" value="1"/>
</dbReference>
<dbReference type="InterPro" id="IPR036390">
    <property type="entry name" value="WH_DNA-bd_sf"/>
</dbReference>
<feature type="domain" description="HTH marR-type" evidence="4">
    <location>
        <begin position="1"/>
        <end position="143"/>
    </location>
</feature>
<dbReference type="PRINTS" id="PR00598">
    <property type="entry name" value="HTHMARR"/>
</dbReference>
<dbReference type="InterPro" id="IPR036388">
    <property type="entry name" value="WH-like_DNA-bd_sf"/>
</dbReference>
<dbReference type="EMBL" id="CP039543">
    <property type="protein sequence ID" value="QJT10622.1"/>
    <property type="molecule type" value="Genomic_DNA"/>
</dbReference>
<evidence type="ECO:0000256" key="1">
    <source>
        <dbReference type="ARBA" id="ARBA00023015"/>
    </source>
</evidence>
<dbReference type="Pfam" id="PF01047">
    <property type="entry name" value="MarR"/>
    <property type="match status" value="1"/>
</dbReference>
<dbReference type="Proteomes" id="UP000503251">
    <property type="component" value="Chromosome"/>
</dbReference>
<dbReference type="PROSITE" id="PS50995">
    <property type="entry name" value="HTH_MARR_2"/>
    <property type="match status" value="1"/>
</dbReference>
<evidence type="ECO:0000313" key="6">
    <source>
        <dbReference type="EMBL" id="TVM34148.1"/>
    </source>
</evidence>
<dbReference type="GO" id="GO:0003677">
    <property type="term" value="F:DNA binding"/>
    <property type="evidence" value="ECO:0007669"/>
    <property type="project" value="UniProtKB-KW"/>
</dbReference>
<dbReference type="EMBL" id="QMIF01000005">
    <property type="protein sequence ID" value="TVM34148.1"/>
    <property type="molecule type" value="Genomic_DNA"/>
</dbReference>
<evidence type="ECO:0000256" key="2">
    <source>
        <dbReference type="ARBA" id="ARBA00023125"/>
    </source>
</evidence>
<dbReference type="AlphaFoldDB" id="A0A6P1ZH21"/>
<keyword evidence="8" id="KW-1185">Reference proteome</keyword>
<dbReference type="Proteomes" id="UP000434052">
    <property type="component" value="Unassembled WGS sequence"/>
</dbReference>
<evidence type="ECO:0000313" key="8">
    <source>
        <dbReference type="Proteomes" id="UP000503251"/>
    </source>
</evidence>
<dbReference type="Gene3D" id="1.10.10.10">
    <property type="entry name" value="Winged helix-like DNA-binding domain superfamily/Winged helix DNA-binding domain"/>
    <property type="match status" value="1"/>
</dbReference>
<dbReference type="SMART" id="SM00347">
    <property type="entry name" value="HTH_MARR"/>
    <property type="match status" value="1"/>
</dbReference>
<evidence type="ECO:0000313" key="7">
    <source>
        <dbReference type="Proteomes" id="UP000434052"/>
    </source>
</evidence>
<dbReference type="GO" id="GO:0003700">
    <property type="term" value="F:DNA-binding transcription factor activity"/>
    <property type="evidence" value="ECO:0007669"/>
    <property type="project" value="InterPro"/>
</dbReference>
<evidence type="ECO:0000259" key="4">
    <source>
        <dbReference type="PROSITE" id="PS50995"/>
    </source>
</evidence>
<protein>
    <submittedName>
        <fullName evidence="6">MarR family transcriptional regulator</fullName>
    </submittedName>
    <submittedName>
        <fullName evidence="5">Winged helix-turn-helix transcriptional regulator</fullName>
    </submittedName>
</protein>
<gene>
    <name evidence="6" type="ORF">DQK91_09620</name>
    <name evidence="5" type="ORF">E8L03_17620</name>
</gene>
<evidence type="ECO:0000256" key="3">
    <source>
        <dbReference type="ARBA" id="ARBA00023163"/>
    </source>
</evidence>
<keyword evidence="1" id="KW-0805">Transcription regulation</keyword>
<dbReference type="SUPFAM" id="SSF46785">
    <property type="entry name" value="Winged helix' DNA-binding domain"/>
    <property type="match status" value="1"/>
</dbReference>
<name>A0A6P1ZH21_9BACT</name>
<dbReference type="OrthoDB" id="5432259at2"/>
<dbReference type="RefSeq" id="WP_144305146.1">
    <property type="nucleotide sequence ID" value="NZ_CP039543.1"/>
</dbReference>
<organism evidence="6 7">
    <name type="scientific">Oceanidesulfovibrio marinus</name>
    <dbReference type="NCBI Taxonomy" id="370038"/>
    <lineage>
        <taxon>Bacteria</taxon>
        <taxon>Pseudomonadati</taxon>
        <taxon>Thermodesulfobacteriota</taxon>
        <taxon>Desulfovibrionia</taxon>
        <taxon>Desulfovibrionales</taxon>
        <taxon>Desulfovibrionaceae</taxon>
        <taxon>Oceanidesulfovibrio</taxon>
    </lineage>
</organism>
<dbReference type="PANTHER" id="PTHR42756:SF1">
    <property type="entry name" value="TRANSCRIPTIONAL REPRESSOR OF EMRAB OPERON"/>
    <property type="match status" value="1"/>
</dbReference>